<proteinExistence type="predicted"/>
<evidence type="ECO:0000313" key="3">
    <source>
        <dbReference type="Proteomes" id="UP000078503"/>
    </source>
</evidence>
<feature type="domain" description="Fido" evidence="1">
    <location>
        <begin position="1"/>
        <end position="132"/>
    </location>
</feature>
<dbReference type="SUPFAM" id="SSF140931">
    <property type="entry name" value="Fic-like"/>
    <property type="match status" value="1"/>
</dbReference>
<dbReference type="InterPro" id="IPR003812">
    <property type="entry name" value="Fido"/>
</dbReference>
<name>A0A178K452_9GAMM</name>
<gene>
    <name evidence="2" type="ORF">A3K86_21900</name>
</gene>
<protein>
    <recommendedName>
        <fullName evidence="1">Fido domain-containing protein</fullName>
    </recommendedName>
</protein>
<dbReference type="EMBL" id="LVHF01000033">
    <property type="protein sequence ID" value="OAN11735.1"/>
    <property type="molecule type" value="Genomic_DNA"/>
</dbReference>
<dbReference type="InterPro" id="IPR036597">
    <property type="entry name" value="Fido-like_dom_sf"/>
</dbReference>
<dbReference type="PANTHER" id="PTHR39426:SF1">
    <property type="entry name" value="HOMOLOGY TO DEATH-ON-CURING PROTEIN OF PHAGE P1"/>
    <property type="match status" value="1"/>
</dbReference>
<dbReference type="RefSeq" id="WP_068337208.1">
    <property type="nucleotide sequence ID" value="NZ_LVHF01000033.1"/>
</dbReference>
<dbReference type="PANTHER" id="PTHR39426">
    <property type="entry name" value="HOMOLOGY TO DEATH-ON-CURING PROTEIN OF PHAGE P1"/>
    <property type="match status" value="1"/>
</dbReference>
<dbReference type="PROSITE" id="PS51459">
    <property type="entry name" value="FIDO"/>
    <property type="match status" value="1"/>
</dbReference>
<dbReference type="NCBIfam" id="TIGR01550">
    <property type="entry name" value="DOC_P1"/>
    <property type="match status" value="1"/>
</dbReference>
<dbReference type="InterPro" id="IPR053737">
    <property type="entry name" value="Type_II_TA_Toxin"/>
</dbReference>
<dbReference type="Gene3D" id="1.20.120.1870">
    <property type="entry name" value="Fic/DOC protein, Fido domain"/>
    <property type="match status" value="1"/>
</dbReference>
<dbReference type="AlphaFoldDB" id="A0A178K452"/>
<sequence length="244" mass="28131">MNTDTVVRIHEFLTEYYLNSPDPISPPGVKDIGLLDSAVIRKDMTGGGADLFQGVFMKAAALFHGIISNHSFFNGNKRTALLSALAYLGDNSYWVTKCTDEEMFEFTREVAAHEISDNRDNEIKIIAEWFKRHSRRREVKDQRMKLHELQERLSEFGFHVEDRCKNNLLDIFKGDKHVTSIRQKGVKGSEEYDVKYIKILRKKLKLTPDYGIDSFAFYGVKGSIGTLNKYMSIRHEVMRELAKI</sequence>
<accession>A0A178K452</accession>
<comment type="caution">
    <text evidence="2">The sequence shown here is derived from an EMBL/GenBank/DDBJ whole genome shotgun (WGS) entry which is preliminary data.</text>
</comment>
<reference evidence="2 3" key="1">
    <citation type="submission" date="2016-03" db="EMBL/GenBank/DDBJ databases">
        <title>Photobacterium proteolyticum sp. nov. a protease producing bacterium isolated from ocean sediments of Laizhou Bay.</title>
        <authorList>
            <person name="Li Y."/>
        </authorList>
    </citation>
    <scope>NUCLEOTIDE SEQUENCE [LARGE SCALE GENOMIC DNA]</scope>
    <source>
        <strain evidence="2 3">R-40508</strain>
    </source>
</reference>
<dbReference type="InterPro" id="IPR006440">
    <property type="entry name" value="Doc"/>
</dbReference>
<evidence type="ECO:0000313" key="2">
    <source>
        <dbReference type="EMBL" id="OAN11735.1"/>
    </source>
</evidence>
<keyword evidence="3" id="KW-1185">Reference proteome</keyword>
<dbReference type="GO" id="GO:0016301">
    <property type="term" value="F:kinase activity"/>
    <property type="evidence" value="ECO:0007669"/>
    <property type="project" value="InterPro"/>
</dbReference>
<evidence type="ECO:0000259" key="1">
    <source>
        <dbReference type="PROSITE" id="PS51459"/>
    </source>
</evidence>
<dbReference type="Pfam" id="PF02661">
    <property type="entry name" value="Fic"/>
    <property type="match status" value="1"/>
</dbReference>
<dbReference type="OrthoDB" id="9802752at2"/>
<dbReference type="Proteomes" id="UP000078503">
    <property type="component" value="Unassembled WGS sequence"/>
</dbReference>
<organism evidence="2 3">
    <name type="scientific">Photobacterium jeanii</name>
    <dbReference type="NCBI Taxonomy" id="858640"/>
    <lineage>
        <taxon>Bacteria</taxon>
        <taxon>Pseudomonadati</taxon>
        <taxon>Pseudomonadota</taxon>
        <taxon>Gammaproteobacteria</taxon>
        <taxon>Vibrionales</taxon>
        <taxon>Vibrionaceae</taxon>
        <taxon>Photobacterium</taxon>
    </lineage>
</organism>